<name>A0ABU1VDJ1_9BURK</name>
<evidence type="ECO:0000256" key="7">
    <source>
        <dbReference type="ARBA" id="ARBA00023284"/>
    </source>
</evidence>
<keyword evidence="7" id="KW-0676">Redox-active center</keyword>
<gene>
    <name evidence="9" type="ORF">J2X09_003138</name>
</gene>
<evidence type="ECO:0000256" key="3">
    <source>
        <dbReference type="ARBA" id="ARBA00013831"/>
    </source>
</evidence>
<comment type="similarity">
    <text evidence="2">Belongs to the thioredoxin family. DsbA subfamily.</text>
</comment>
<keyword evidence="4" id="KW-0732">Signal</keyword>
<evidence type="ECO:0000313" key="10">
    <source>
        <dbReference type="Proteomes" id="UP001265550"/>
    </source>
</evidence>
<dbReference type="InterPro" id="IPR036249">
    <property type="entry name" value="Thioredoxin-like_sf"/>
</dbReference>
<organism evidence="9 10">
    <name type="scientific">Hydrogenophaga laconesensis</name>
    <dbReference type="NCBI Taxonomy" id="1805971"/>
    <lineage>
        <taxon>Bacteria</taxon>
        <taxon>Pseudomonadati</taxon>
        <taxon>Pseudomonadota</taxon>
        <taxon>Betaproteobacteria</taxon>
        <taxon>Burkholderiales</taxon>
        <taxon>Comamonadaceae</taxon>
        <taxon>Hydrogenophaga</taxon>
    </lineage>
</organism>
<dbReference type="SUPFAM" id="SSF52833">
    <property type="entry name" value="Thioredoxin-like"/>
    <property type="match status" value="1"/>
</dbReference>
<keyword evidence="5" id="KW-0574">Periplasm</keyword>
<evidence type="ECO:0000256" key="4">
    <source>
        <dbReference type="ARBA" id="ARBA00022729"/>
    </source>
</evidence>
<dbReference type="PANTHER" id="PTHR35891">
    <property type="entry name" value="THIOL:DISULFIDE INTERCHANGE PROTEIN DSBA"/>
    <property type="match status" value="1"/>
</dbReference>
<comment type="subcellular location">
    <subcellularLocation>
        <location evidence="1">Periplasm</location>
    </subcellularLocation>
</comment>
<reference evidence="9 10" key="1">
    <citation type="submission" date="2023-07" db="EMBL/GenBank/DDBJ databases">
        <title>Sorghum-associated microbial communities from plants grown in Nebraska, USA.</title>
        <authorList>
            <person name="Schachtman D."/>
        </authorList>
    </citation>
    <scope>NUCLEOTIDE SEQUENCE [LARGE SCALE GENOMIC DNA]</scope>
    <source>
        <strain evidence="9 10">BE240</strain>
    </source>
</reference>
<evidence type="ECO:0000313" key="9">
    <source>
        <dbReference type="EMBL" id="MDR7095390.1"/>
    </source>
</evidence>
<feature type="domain" description="Thioredoxin" evidence="8">
    <location>
        <begin position="15"/>
        <end position="178"/>
    </location>
</feature>
<dbReference type="InterPro" id="IPR050824">
    <property type="entry name" value="Thiol_disulfide_DsbA"/>
</dbReference>
<dbReference type="CDD" id="cd03019">
    <property type="entry name" value="DsbA_DsbA"/>
    <property type="match status" value="1"/>
</dbReference>
<dbReference type="PANTHER" id="PTHR35891:SF3">
    <property type="entry name" value="THIOL:DISULFIDE INTERCHANGE PROTEIN DSBL"/>
    <property type="match status" value="1"/>
</dbReference>
<dbReference type="EMBL" id="JAVDWE010000008">
    <property type="protein sequence ID" value="MDR7095390.1"/>
    <property type="molecule type" value="Genomic_DNA"/>
</dbReference>
<dbReference type="RefSeq" id="WP_204734321.1">
    <property type="nucleotide sequence ID" value="NZ_JAVDWE010000008.1"/>
</dbReference>
<evidence type="ECO:0000256" key="1">
    <source>
        <dbReference type="ARBA" id="ARBA00004418"/>
    </source>
</evidence>
<dbReference type="InterPro" id="IPR001853">
    <property type="entry name" value="DSBA-like_thioredoxin_dom"/>
</dbReference>
<dbReference type="InterPro" id="IPR013766">
    <property type="entry name" value="Thioredoxin_domain"/>
</dbReference>
<comment type="caution">
    <text evidence="9">The sequence shown here is derived from an EMBL/GenBank/DDBJ whole genome shotgun (WGS) entry which is preliminary data.</text>
</comment>
<keyword evidence="10" id="KW-1185">Reference proteome</keyword>
<sequence length="216" mass="23745">MQRRDFSRSLVAAGTTALATAGGFTLTPALAQRIGPKEGTDYIRLPQPVPVDSPAGQVEVLEFFAYSCIHCFNFEPVFEEWIQKKPAHVTVKRMPVGFSPQFAPMQRLYFSLEAMNLVGKLHAKVFDAIHVERQPLTTPPAIIDWVAKQGVDRAKFTEVFNSDATGKKLERAVKLQDAYSVEGTPSLGIAGRYYLPGQGPRTLAVANALIADLRKA</sequence>
<evidence type="ECO:0000259" key="8">
    <source>
        <dbReference type="PROSITE" id="PS51352"/>
    </source>
</evidence>
<proteinExistence type="inferred from homology"/>
<dbReference type="InterPro" id="IPR023205">
    <property type="entry name" value="DsbA/DsbL"/>
</dbReference>
<accession>A0ABU1VDJ1</accession>
<dbReference type="PROSITE" id="PS51352">
    <property type="entry name" value="THIOREDOXIN_2"/>
    <property type="match status" value="1"/>
</dbReference>
<evidence type="ECO:0000256" key="5">
    <source>
        <dbReference type="ARBA" id="ARBA00022764"/>
    </source>
</evidence>
<keyword evidence="6" id="KW-1015">Disulfide bond</keyword>
<evidence type="ECO:0000256" key="6">
    <source>
        <dbReference type="ARBA" id="ARBA00023157"/>
    </source>
</evidence>
<protein>
    <recommendedName>
        <fullName evidence="3">Thiol:disulfide interchange protein DsbA</fullName>
    </recommendedName>
</protein>
<dbReference type="Pfam" id="PF01323">
    <property type="entry name" value="DSBA"/>
    <property type="match status" value="1"/>
</dbReference>
<evidence type="ECO:0000256" key="2">
    <source>
        <dbReference type="ARBA" id="ARBA00005791"/>
    </source>
</evidence>
<dbReference type="Proteomes" id="UP001265550">
    <property type="component" value="Unassembled WGS sequence"/>
</dbReference>
<dbReference type="Gene3D" id="3.40.30.10">
    <property type="entry name" value="Glutaredoxin"/>
    <property type="match status" value="1"/>
</dbReference>